<reference evidence="3 4" key="1">
    <citation type="submission" date="2024-04" db="EMBL/GenBank/DDBJ databases">
        <authorList>
            <person name="Fracassetti M."/>
        </authorList>
    </citation>
    <scope>NUCLEOTIDE SEQUENCE [LARGE SCALE GENOMIC DNA]</scope>
</reference>
<feature type="region of interest" description="Disordered" evidence="1">
    <location>
        <begin position="114"/>
        <end position="136"/>
    </location>
</feature>
<dbReference type="EMBL" id="OZ034820">
    <property type="protein sequence ID" value="CAL1399691.1"/>
    <property type="molecule type" value="Genomic_DNA"/>
</dbReference>
<protein>
    <recommendedName>
        <fullName evidence="2">Retrovirus-related Pol polyprotein from transposon TNT 1-94-like beta-barrel domain-containing protein</fullName>
    </recommendedName>
</protein>
<evidence type="ECO:0000256" key="1">
    <source>
        <dbReference type="SAM" id="MobiDB-lite"/>
    </source>
</evidence>
<proteinExistence type="predicted"/>
<keyword evidence="4" id="KW-1185">Reference proteome</keyword>
<name>A0AAV2FMX6_9ROSI</name>
<feature type="region of interest" description="Disordered" evidence="1">
    <location>
        <begin position="48"/>
        <end position="92"/>
    </location>
</feature>
<gene>
    <name evidence="3" type="ORF">LTRI10_LOCUS39866</name>
</gene>
<evidence type="ECO:0000313" key="4">
    <source>
        <dbReference type="Proteomes" id="UP001497516"/>
    </source>
</evidence>
<accession>A0AAV2FMX6</accession>
<dbReference type="PANTHER" id="PTHR34222:SF96">
    <property type="entry name" value="GAG-PRE-INTEGRASE DOMAIN, GAG-POLYPEPTIDE OF LTR COPIA-TYPE-RELATED"/>
    <property type="match status" value="1"/>
</dbReference>
<dbReference type="PANTHER" id="PTHR34222">
    <property type="entry name" value="GAG_PRE-INTEGRS DOMAIN-CONTAINING PROTEIN"/>
    <property type="match status" value="1"/>
</dbReference>
<evidence type="ECO:0000313" key="3">
    <source>
        <dbReference type="EMBL" id="CAL1399691.1"/>
    </source>
</evidence>
<organism evidence="3 4">
    <name type="scientific">Linum trigynum</name>
    <dbReference type="NCBI Taxonomy" id="586398"/>
    <lineage>
        <taxon>Eukaryota</taxon>
        <taxon>Viridiplantae</taxon>
        <taxon>Streptophyta</taxon>
        <taxon>Embryophyta</taxon>
        <taxon>Tracheophyta</taxon>
        <taxon>Spermatophyta</taxon>
        <taxon>Magnoliopsida</taxon>
        <taxon>eudicotyledons</taxon>
        <taxon>Gunneridae</taxon>
        <taxon>Pentapetalae</taxon>
        <taxon>rosids</taxon>
        <taxon>fabids</taxon>
        <taxon>Malpighiales</taxon>
        <taxon>Linaceae</taxon>
        <taxon>Linum</taxon>
    </lineage>
</organism>
<dbReference type="AlphaFoldDB" id="A0AAV2FMX6"/>
<dbReference type="Proteomes" id="UP001497516">
    <property type="component" value="Chromosome 7"/>
</dbReference>
<feature type="compositionally biased region" description="Basic and acidic residues" evidence="1">
    <location>
        <begin position="48"/>
        <end position="60"/>
    </location>
</feature>
<dbReference type="Pfam" id="PF22936">
    <property type="entry name" value="Pol_BBD"/>
    <property type="match status" value="1"/>
</dbReference>
<feature type="compositionally biased region" description="Basic and acidic residues" evidence="1">
    <location>
        <begin position="68"/>
        <end position="85"/>
    </location>
</feature>
<feature type="domain" description="Retrovirus-related Pol polyprotein from transposon TNT 1-94-like beta-barrel" evidence="2">
    <location>
        <begin position="192"/>
        <end position="266"/>
    </location>
</feature>
<dbReference type="InterPro" id="IPR054722">
    <property type="entry name" value="PolX-like_BBD"/>
</dbReference>
<sequence>MESHEAMKLLDFLVGLDDHYSAVRTHLLSQKPPPTLGEAYHAVANDEQQRSLTHEHRPRQEAAAFQGKGERPSLDHHSSENRTPEGRPICTHCRKPGHFRETCYDIIGWSPKSGERNYKPRRRNPPRQGRGDPHDAAVESADLIPGLSPDLVAQLKAFLNVDLKHSDGEPTSSQPKANMSGISRDTIPSDTWVIDSGCNKHIAKDASLFDGELKSNSSLQVRIPNGTGIPVRGTGKSILGNGLVLRNVLHVPDFQCDLLSVSRLTADHQVAVVFLNNFFVIQDLQSKGMIGMGKQVDDLYHLRMFEDRHPVAYAAQEALKDSRLWHF</sequence>
<evidence type="ECO:0000259" key="2">
    <source>
        <dbReference type="Pfam" id="PF22936"/>
    </source>
</evidence>